<sequence>MNEFLSFDKMLTPTIIKIVFWIGIVFSVLSGLGMMVTGANSVVGGGFQVIMGLLIIIVGPLLTRVYCELLIIFFKMHESLQEIKKSLSDQHNVEE</sequence>
<dbReference type="RefSeq" id="WP_188632066.1">
    <property type="nucleotide sequence ID" value="NZ_BMNQ01000009.1"/>
</dbReference>
<name>A0A917PSK8_9BACI</name>
<dbReference type="Pfam" id="PF14110">
    <property type="entry name" value="DUF4282"/>
    <property type="match status" value="1"/>
</dbReference>
<feature type="transmembrane region" description="Helical" evidence="1">
    <location>
        <begin position="18"/>
        <end position="37"/>
    </location>
</feature>
<reference evidence="2" key="1">
    <citation type="journal article" date="2014" name="Int. J. Syst. Evol. Microbiol.">
        <title>Complete genome sequence of Corynebacterium casei LMG S-19264T (=DSM 44701T), isolated from a smear-ripened cheese.</title>
        <authorList>
            <consortium name="US DOE Joint Genome Institute (JGI-PGF)"/>
            <person name="Walter F."/>
            <person name="Albersmeier A."/>
            <person name="Kalinowski J."/>
            <person name="Ruckert C."/>
        </authorList>
    </citation>
    <scope>NUCLEOTIDE SEQUENCE</scope>
    <source>
        <strain evidence="2">JCM 12580</strain>
    </source>
</reference>
<dbReference type="AlphaFoldDB" id="A0A917PSK8"/>
<keyword evidence="3" id="KW-1185">Reference proteome</keyword>
<organism evidence="2 3">
    <name type="scientific">Lentibacillus kapialis</name>
    <dbReference type="NCBI Taxonomy" id="340214"/>
    <lineage>
        <taxon>Bacteria</taxon>
        <taxon>Bacillati</taxon>
        <taxon>Bacillota</taxon>
        <taxon>Bacilli</taxon>
        <taxon>Bacillales</taxon>
        <taxon>Bacillaceae</taxon>
        <taxon>Lentibacillus</taxon>
    </lineage>
</organism>
<gene>
    <name evidence="2" type="ORF">GCM10007063_10770</name>
</gene>
<proteinExistence type="predicted"/>
<comment type="caution">
    <text evidence="2">The sequence shown here is derived from an EMBL/GenBank/DDBJ whole genome shotgun (WGS) entry which is preliminary data.</text>
</comment>
<protein>
    <recommendedName>
        <fullName evidence="4">DUF4282 domain-containing protein</fullName>
    </recommendedName>
</protein>
<evidence type="ECO:0000256" key="1">
    <source>
        <dbReference type="SAM" id="Phobius"/>
    </source>
</evidence>
<evidence type="ECO:0008006" key="4">
    <source>
        <dbReference type="Google" id="ProtNLM"/>
    </source>
</evidence>
<evidence type="ECO:0000313" key="2">
    <source>
        <dbReference type="EMBL" id="GGJ89967.1"/>
    </source>
</evidence>
<keyword evidence="1" id="KW-1133">Transmembrane helix</keyword>
<keyword evidence="1" id="KW-0812">Transmembrane</keyword>
<evidence type="ECO:0000313" key="3">
    <source>
        <dbReference type="Proteomes" id="UP000658382"/>
    </source>
</evidence>
<dbReference type="EMBL" id="BMNQ01000009">
    <property type="protein sequence ID" value="GGJ89967.1"/>
    <property type="molecule type" value="Genomic_DNA"/>
</dbReference>
<keyword evidence="1" id="KW-0472">Membrane</keyword>
<reference evidence="2" key="2">
    <citation type="submission" date="2020-09" db="EMBL/GenBank/DDBJ databases">
        <authorList>
            <person name="Sun Q."/>
            <person name="Ohkuma M."/>
        </authorList>
    </citation>
    <scope>NUCLEOTIDE SEQUENCE</scope>
    <source>
        <strain evidence="2">JCM 12580</strain>
    </source>
</reference>
<feature type="transmembrane region" description="Helical" evidence="1">
    <location>
        <begin position="49"/>
        <end position="74"/>
    </location>
</feature>
<dbReference type="Proteomes" id="UP000658382">
    <property type="component" value="Unassembled WGS sequence"/>
</dbReference>
<dbReference type="InterPro" id="IPR025557">
    <property type="entry name" value="DUF4282"/>
</dbReference>
<accession>A0A917PSK8</accession>